<reference evidence="2" key="1">
    <citation type="submission" date="2015-06" db="EMBL/GenBank/DDBJ databases">
        <authorList>
            <person name="Radhakrishnan Rajesh"/>
            <person name="Underwood Anthony"/>
            <person name="Al-Shahib Ali"/>
        </authorList>
    </citation>
    <scope>NUCLEOTIDE SEQUENCE [LARGE SCALE GENOMIC DNA]</scope>
    <source>
        <strain evidence="2">P19_London_7_VIM_2_05_10</strain>
    </source>
</reference>
<comment type="caution">
    <text evidence="1">The sequence shown here is derived from an EMBL/GenBank/DDBJ whole genome shotgun (WGS) entry which is preliminary data.</text>
</comment>
<dbReference type="AlphaFoldDB" id="A0A9P1W0Y4"/>
<proteinExistence type="predicted"/>
<evidence type="ECO:0000313" key="2">
    <source>
        <dbReference type="Proteomes" id="UP000045039"/>
    </source>
</evidence>
<dbReference type="Proteomes" id="UP000045039">
    <property type="component" value="Unassembled WGS sequence"/>
</dbReference>
<evidence type="ECO:0000313" key="1">
    <source>
        <dbReference type="EMBL" id="CRQ11612.1"/>
    </source>
</evidence>
<dbReference type="EMBL" id="CVVU01000274">
    <property type="protein sequence ID" value="CRQ11612.1"/>
    <property type="molecule type" value="Genomic_DNA"/>
</dbReference>
<organism evidence="1 2">
    <name type="scientific">Pseudomonas aeruginosa</name>
    <dbReference type="NCBI Taxonomy" id="287"/>
    <lineage>
        <taxon>Bacteria</taxon>
        <taxon>Pseudomonadati</taxon>
        <taxon>Pseudomonadota</taxon>
        <taxon>Gammaproteobacteria</taxon>
        <taxon>Pseudomonadales</taxon>
        <taxon>Pseudomonadaceae</taxon>
        <taxon>Pseudomonas</taxon>
    </lineage>
</organism>
<gene>
    <name evidence="1" type="ORF">PAERUG_P19_London_7_VIM_2_05_10_06806</name>
</gene>
<dbReference type="RefSeq" id="WP_003149243.1">
    <property type="nucleotide sequence ID" value="NZ_CAADND010000896.1"/>
</dbReference>
<name>A0A9P1W0Y4_PSEAI</name>
<protein>
    <submittedName>
        <fullName evidence="1">Uncharacterized protein</fullName>
    </submittedName>
</protein>
<accession>A0A9P1W0Y4</accession>
<sequence>MEDIPDRSKSDNEPIALSVTADRKVRAAIKKIQEGAASYLYFLNNEGIPKGTAQDIASCLEFEMKKLGEALGISTEAAEVLEQRHGEIRRANLRIHELEGLLGTQQDPKAIQVALCALTKQLKGWWDLEGFGHVSEEAFGEYSLTVTFSCSTSLAGRHFEVTEPVSSHEREKLWEAYMKRRGFVFLENSEGDLHDCPQSRQALARLFATRLPSARIAQFLSYETSAGSAMRAVKVYIRDISEITSLPVLANTAE</sequence>